<dbReference type="SUPFAM" id="SSF54928">
    <property type="entry name" value="RNA-binding domain, RBD"/>
    <property type="match status" value="1"/>
</dbReference>
<feature type="region of interest" description="Disordered" evidence="1">
    <location>
        <begin position="95"/>
        <end position="125"/>
    </location>
</feature>
<feature type="compositionally biased region" description="Acidic residues" evidence="1">
    <location>
        <begin position="308"/>
        <end position="331"/>
    </location>
</feature>
<feature type="compositionally biased region" description="Basic and acidic residues" evidence="1">
    <location>
        <begin position="588"/>
        <end position="600"/>
    </location>
</feature>
<dbReference type="Proteomes" id="UP000750711">
    <property type="component" value="Unassembled WGS sequence"/>
</dbReference>
<gene>
    <name evidence="2" type="ORF">GP486_002630</name>
</gene>
<feature type="compositionally biased region" description="Basic and acidic residues" evidence="1">
    <location>
        <begin position="114"/>
        <end position="125"/>
    </location>
</feature>
<dbReference type="EMBL" id="JAGHQM010000305">
    <property type="protein sequence ID" value="KAH0562699.1"/>
    <property type="molecule type" value="Genomic_DNA"/>
</dbReference>
<dbReference type="InterPro" id="IPR035979">
    <property type="entry name" value="RBD_domain_sf"/>
</dbReference>
<proteinExistence type="predicted"/>
<feature type="region of interest" description="Disordered" evidence="1">
    <location>
        <begin position="262"/>
        <end position="403"/>
    </location>
</feature>
<feature type="region of interest" description="Disordered" evidence="1">
    <location>
        <begin position="435"/>
        <end position="641"/>
    </location>
</feature>
<reference evidence="2" key="1">
    <citation type="submission" date="2021-03" db="EMBL/GenBank/DDBJ databases">
        <title>Comparative genomics and phylogenomic investigation of the class Geoglossomycetes provide insights into ecological specialization and systematics.</title>
        <authorList>
            <person name="Melie T."/>
            <person name="Pirro S."/>
            <person name="Miller A.N."/>
            <person name="Quandt A."/>
        </authorList>
    </citation>
    <scope>NUCLEOTIDE SEQUENCE</scope>
    <source>
        <strain evidence="2">CAQ_001_2017</strain>
    </source>
</reference>
<feature type="compositionally biased region" description="Basic and acidic residues" evidence="1">
    <location>
        <begin position="632"/>
        <end position="641"/>
    </location>
</feature>
<evidence type="ECO:0000313" key="3">
    <source>
        <dbReference type="Proteomes" id="UP000750711"/>
    </source>
</evidence>
<feature type="compositionally biased region" description="Basic residues" evidence="1">
    <location>
        <begin position="614"/>
        <end position="631"/>
    </location>
</feature>
<feature type="compositionally biased region" description="Low complexity" evidence="1">
    <location>
        <begin position="515"/>
        <end position="525"/>
    </location>
</feature>
<sequence>MANGGGQIRAPHIPSDPPYRRVYISPLNSSLLQALLPPSVLPSAKNVSYHTLETFPEKNYGFVDLPAMDAEKVRRKLNGAIFKGTKVRVEDARPQRTSFNAADDDDATTNGGAHDGEGNLKRKRREEGVIAGIELPNGRKVQRGWTKSTSSVISSGMKKQKLQLQTSSYTTTSECLFRTTLPANVASSNAPPLIASTKARMGERRVKDMAGRETVVHEFSSTTKFSSFLRDNSMPKMGKVVSEFVDGKGWVDDEGNVIEAVKDIKKPTMRGSNASGTGSGPRSAGSNLVSRVGSNTERQEYPLKGSENDDDDDDDDVDDDDDGDDNDDSDSSGDNSSISSSHESDESEGGDAGNSEDKHLALENRYLPSEKLTPITPLPTSAGSVPSLSLTIPTTTTSPVSAASVPNLSIQIPTKPSQKELHPLEAVFKHPSTVDPSIVKSSIEPTTPFTFFEPDEDDAGSSPSSAQHTPFSRKDFFQRGIRSAAPTPDTAVPWKRTSLWPKDDDGLTPPPLLPLLPSQQQQQQQQEDEEVVPNEIKDATTTPAPTQAKRPVSSSSSSRGGGPGGGQNESEESDWDALPVRSDLASLPRDDKVAERKGGFEELFYQSRGDANRAWKKRRREMAKEKRRRENRKGGEKKRAL</sequence>
<protein>
    <recommendedName>
        <fullName evidence="4">RRM domain-containing protein</fullName>
    </recommendedName>
</protein>
<dbReference type="GO" id="GO:0003676">
    <property type="term" value="F:nucleic acid binding"/>
    <property type="evidence" value="ECO:0007669"/>
    <property type="project" value="InterPro"/>
</dbReference>
<feature type="compositionally biased region" description="Polar residues" evidence="1">
    <location>
        <begin position="439"/>
        <end position="449"/>
    </location>
</feature>
<evidence type="ECO:0000256" key="1">
    <source>
        <dbReference type="SAM" id="MobiDB-lite"/>
    </source>
</evidence>
<feature type="compositionally biased region" description="Low complexity" evidence="1">
    <location>
        <begin position="332"/>
        <end position="341"/>
    </location>
</feature>
<evidence type="ECO:0008006" key="4">
    <source>
        <dbReference type="Google" id="ProtNLM"/>
    </source>
</evidence>
<feature type="compositionally biased region" description="Polar residues" evidence="1">
    <location>
        <begin position="284"/>
        <end position="296"/>
    </location>
</feature>
<dbReference type="AlphaFoldDB" id="A0A9P8RRH2"/>
<evidence type="ECO:0000313" key="2">
    <source>
        <dbReference type="EMBL" id="KAH0562699.1"/>
    </source>
</evidence>
<name>A0A9P8RRH2_9PEZI</name>
<comment type="caution">
    <text evidence="2">The sequence shown here is derived from an EMBL/GenBank/DDBJ whole genome shotgun (WGS) entry which is preliminary data.</text>
</comment>
<keyword evidence="3" id="KW-1185">Reference proteome</keyword>
<accession>A0A9P8RRH2</accession>
<organism evidence="2 3">
    <name type="scientific">Trichoglossum hirsutum</name>
    <dbReference type="NCBI Taxonomy" id="265104"/>
    <lineage>
        <taxon>Eukaryota</taxon>
        <taxon>Fungi</taxon>
        <taxon>Dikarya</taxon>
        <taxon>Ascomycota</taxon>
        <taxon>Pezizomycotina</taxon>
        <taxon>Geoglossomycetes</taxon>
        <taxon>Geoglossales</taxon>
        <taxon>Geoglossaceae</taxon>
        <taxon>Trichoglossum</taxon>
    </lineage>
</organism>
<feature type="compositionally biased region" description="Low complexity" evidence="1">
    <location>
        <begin position="384"/>
        <end position="403"/>
    </location>
</feature>
<feature type="compositionally biased region" description="Polar residues" evidence="1">
    <location>
        <begin position="461"/>
        <end position="470"/>
    </location>
</feature>